<sequence length="64" mass="7429">MTPIKQFSCYGAPDEPSAPCNQNSLYHDVPYIRLLINFASAMYHLLITAKQRTLKCYHRLPMKQ</sequence>
<dbReference type="AlphaFoldDB" id="M2SD50"/>
<dbReference type="Proteomes" id="UP000011717">
    <property type="component" value="Unassembled WGS sequence"/>
</dbReference>
<protein>
    <submittedName>
        <fullName evidence="2">Uncharacterized protein</fullName>
    </submittedName>
</protein>
<comment type="caution">
    <text evidence="2">The sequence shown here is derived from an EMBL/GenBank/DDBJ whole genome shotgun (WGS) entry which is preliminary data.</text>
</comment>
<gene>
    <name evidence="2" type="ORF">C725_1186</name>
</gene>
<evidence type="ECO:0000256" key="1">
    <source>
        <dbReference type="SAM" id="Phobius"/>
    </source>
</evidence>
<name>M2SD50_9SPHN</name>
<organism evidence="2 3">
    <name type="scientific">Pacificimonas flava</name>
    <dbReference type="NCBI Taxonomy" id="1234595"/>
    <lineage>
        <taxon>Bacteria</taxon>
        <taxon>Pseudomonadati</taxon>
        <taxon>Pseudomonadota</taxon>
        <taxon>Alphaproteobacteria</taxon>
        <taxon>Sphingomonadales</taxon>
        <taxon>Sphingosinicellaceae</taxon>
        <taxon>Pacificimonas</taxon>
    </lineage>
</organism>
<keyword evidence="3" id="KW-1185">Reference proteome</keyword>
<accession>M2SD50</accession>
<proteinExistence type="predicted"/>
<keyword evidence="1" id="KW-0472">Membrane</keyword>
<keyword evidence="1" id="KW-1133">Transmembrane helix</keyword>
<keyword evidence="1" id="KW-0812">Transmembrane</keyword>
<dbReference type="EMBL" id="AMRV01000003">
    <property type="protein sequence ID" value="EMD83285.1"/>
    <property type="molecule type" value="Genomic_DNA"/>
</dbReference>
<reference evidence="2 3" key="1">
    <citation type="journal article" date="2013" name="Genome Announc.">
        <title>Draft Genome Sequence of Strain JLT2015T, Belonging to the Family Sphingomonadaceae of the Alphaproteobacteria.</title>
        <authorList>
            <person name="Tang K."/>
            <person name="Liu K."/>
            <person name="Li S."/>
            <person name="Jiao N."/>
        </authorList>
    </citation>
    <scope>NUCLEOTIDE SEQUENCE [LARGE SCALE GENOMIC DNA]</scope>
    <source>
        <strain evidence="2 3">JLT2015</strain>
    </source>
</reference>
<feature type="transmembrane region" description="Helical" evidence="1">
    <location>
        <begin position="31"/>
        <end position="49"/>
    </location>
</feature>
<evidence type="ECO:0000313" key="2">
    <source>
        <dbReference type="EMBL" id="EMD83285.1"/>
    </source>
</evidence>
<evidence type="ECO:0000313" key="3">
    <source>
        <dbReference type="Proteomes" id="UP000011717"/>
    </source>
</evidence>